<reference evidence="4" key="2">
    <citation type="submission" date="2021-12" db="EMBL/GenBank/DDBJ databases">
        <title>Resequencing data analysis of finger millet.</title>
        <authorList>
            <person name="Hatakeyama M."/>
            <person name="Aluri S."/>
            <person name="Balachadran M.T."/>
            <person name="Sivarajan S.R."/>
            <person name="Poveda L."/>
            <person name="Shimizu-Inatsugi R."/>
            <person name="Schlapbach R."/>
            <person name="Sreeman S.M."/>
            <person name="Shimizu K.K."/>
        </authorList>
    </citation>
    <scope>NUCLEOTIDE SEQUENCE</scope>
</reference>
<reference evidence="4" key="1">
    <citation type="journal article" date="2018" name="DNA Res.">
        <title>Multiple hybrid de novo genome assembly of finger millet, an orphan allotetraploid crop.</title>
        <authorList>
            <person name="Hatakeyama M."/>
            <person name="Aluri S."/>
            <person name="Balachadran M.T."/>
            <person name="Sivarajan S.R."/>
            <person name="Patrignani A."/>
            <person name="Gruter S."/>
            <person name="Poveda L."/>
            <person name="Shimizu-Inatsugi R."/>
            <person name="Baeten J."/>
            <person name="Francoijs K.J."/>
            <person name="Nataraja K.N."/>
            <person name="Reddy Y.A.N."/>
            <person name="Phadnis S."/>
            <person name="Ravikumar R.L."/>
            <person name="Schlapbach R."/>
            <person name="Sreeman S.M."/>
            <person name="Shimizu K.K."/>
        </authorList>
    </citation>
    <scope>NUCLEOTIDE SEQUENCE</scope>
</reference>
<name>A0AAV5FWW4_ELECO</name>
<keyword evidence="2" id="KW-0809">Transit peptide</keyword>
<evidence type="ECO:0000256" key="2">
    <source>
        <dbReference type="ARBA" id="ARBA00022946"/>
    </source>
</evidence>
<evidence type="ECO:0008006" key="6">
    <source>
        <dbReference type="Google" id="ProtNLM"/>
    </source>
</evidence>
<evidence type="ECO:0000256" key="1">
    <source>
        <dbReference type="ARBA" id="ARBA00022737"/>
    </source>
</evidence>
<dbReference type="PANTHER" id="PTHR47933:SF71">
    <property type="entry name" value="PENTATRICOPEPTIDE REPEAT (PPR) SUPERFAMILY PROTEIN"/>
    <property type="match status" value="1"/>
</dbReference>
<evidence type="ECO:0000313" key="4">
    <source>
        <dbReference type="EMBL" id="GJN40183.1"/>
    </source>
</evidence>
<keyword evidence="1" id="KW-0677">Repeat</keyword>
<dbReference type="InterPro" id="IPR011990">
    <property type="entry name" value="TPR-like_helical_dom_sf"/>
</dbReference>
<dbReference type="EMBL" id="BQKI01000105">
    <property type="protein sequence ID" value="GJN40183.1"/>
    <property type="molecule type" value="Genomic_DNA"/>
</dbReference>
<dbReference type="NCBIfam" id="TIGR00756">
    <property type="entry name" value="PPR"/>
    <property type="match status" value="5"/>
</dbReference>
<evidence type="ECO:0000313" key="5">
    <source>
        <dbReference type="Proteomes" id="UP001054889"/>
    </source>
</evidence>
<organism evidence="4 5">
    <name type="scientific">Eleusine coracana subsp. coracana</name>
    <dbReference type="NCBI Taxonomy" id="191504"/>
    <lineage>
        <taxon>Eukaryota</taxon>
        <taxon>Viridiplantae</taxon>
        <taxon>Streptophyta</taxon>
        <taxon>Embryophyta</taxon>
        <taxon>Tracheophyta</taxon>
        <taxon>Spermatophyta</taxon>
        <taxon>Magnoliopsida</taxon>
        <taxon>Liliopsida</taxon>
        <taxon>Poales</taxon>
        <taxon>Poaceae</taxon>
        <taxon>PACMAD clade</taxon>
        <taxon>Chloridoideae</taxon>
        <taxon>Cynodonteae</taxon>
        <taxon>Eleusininae</taxon>
        <taxon>Eleusine</taxon>
    </lineage>
</organism>
<protein>
    <recommendedName>
        <fullName evidence="6">Pentatricopeptide repeat-containing protein</fullName>
    </recommendedName>
</protein>
<dbReference type="Pfam" id="PF13041">
    <property type="entry name" value="PPR_2"/>
    <property type="match status" value="2"/>
</dbReference>
<feature type="repeat" description="PPR" evidence="3">
    <location>
        <begin position="213"/>
        <end position="247"/>
    </location>
</feature>
<proteinExistence type="predicted"/>
<sequence>MPPPTPAPLSRLLAAISAAASSPADLRRLSHLLLSPSAPLPPIRCLNTLLMALARHRMLPDMESLASRMPARNLRTYTTLINAYCLAGDLPAAKRHLSALLRAGLEPDSHAYTSFVVGYCRAGLLTHACRVFVLMPLRGCARTVFTYTALLQGLCGAGMLREALVVFSGMRAAGCMPDPHVYSTIVQGLCGAGRPREADALLAEAIEEGFKPNVVVYNALIDGYCSTGDMELALEVLRGWIAKGAHRTSAHILS</sequence>
<accession>A0AAV5FWW4</accession>
<comment type="caution">
    <text evidence="4">The sequence shown here is derived from an EMBL/GenBank/DDBJ whole genome shotgun (WGS) entry which is preliminary data.</text>
</comment>
<dbReference type="InterPro" id="IPR002885">
    <property type="entry name" value="PPR_rpt"/>
</dbReference>
<dbReference type="Proteomes" id="UP001054889">
    <property type="component" value="Unassembled WGS sequence"/>
</dbReference>
<feature type="repeat" description="PPR" evidence="3">
    <location>
        <begin position="73"/>
        <end position="107"/>
    </location>
</feature>
<feature type="repeat" description="PPR" evidence="3">
    <location>
        <begin position="178"/>
        <end position="212"/>
    </location>
</feature>
<dbReference type="Pfam" id="PF12854">
    <property type="entry name" value="PPR_1"/>
    <property type="match status" value="1"/>
</dbReference>
<keyword evidence="5" id="KW-1185">Reference proteome</keyword>
<feature type="repeat" description="PPR" evidence="3">
    <location>
        <begin position="143"/>
        <end position="177"/>
    </location>
</feature>
<dbReference type="AlphaFoldDB" id="A0AAV5FWW4"/>
<dbReference type="GO" id="GO:0003729">
    <property type="term" value="F:mRNA binding"/>
    <property type="evidence" value="ECO:0007669"/>
    <property type="project" value="TreeGrafter"/>
</dbReference>
<dbReference type="InterPro" id="IPR051240">
    <property type="entry name" value="Mito_RNA-Proc/Resp"/>
</dbReference>
<feature type="repeat" description="PPR" evidence="3">
    <location>
        <begin position="108"/>
        <end position="142"/>
    </location>
</feature>
<gene>
    <name evidence="4" type="primary">gb29362</name>
    <name evidence="4" type="ORF">PR202_gb29362</name>
</gene>
<evidence type="ECO:0000256" key="3">
    <source>
        <dbReference type="PROSITE-ProRule" id="PRU00708"/>
    </source>
</evidence>
<dbReference type="Gene3D" id="1.25.40.10">
    <property type="entry name" value="Tetratricopeptide repeat domain"/>
    <property type="match status" value="2"/>
</dbReference>
<dbReference type="PROSITE" id="PS51375">
    <property type="entry name" value="PPR"/>
    <property type="match status" value="5"/>
</dbReference>
<dbReference type="PANTHER" id="PTHR47933">
    <property type="entry name" value="PENTATRICOPEPTIDE REPEAT-CONTAINING PROTEIN 1, MITOCHONDRIAL"/>
    <property type="match status" value="1"/>
</dbReference>